<name>A0A0A8YIU2_ARUDO</name>
<reference evidence="1" key="1">
    <citation type="submission" date="2014-09" db="EMBL/GenBank/DDBJ databases">
        <authorList>
            <person name="Magalhaes I.L.F."/>
            <person name="Oliveira U."/>
            <person name="Santos F.R."/>
            <person name="Vidigal T.H.D.A."/>
            <person name="Brescovit A.D."/>
            <person name="Santos A.J."/>
        </authorList>
    </citation>
    <scope>NUCLEOTIDE SEQUENCE</scope>
    <source>
        <tissue evidence="1">Shoot tissue taken approximately 20 cm above the soil surface</tissue>
    </source>
</reference>
<accession>A0A0A8YIU2</accession>
<reference evidence="1" key="2">
    <citation type="journal article" date="2015" name="Data Brief">
        <title>Shoot transcriptome of the giant reed, Arundo donax.</title>
        <authorList>
            <person name="Barrero R.A."/>
            <person name="Guerrero F.D."/>
            <person name="Moolhuijzen P."/>
            <person name="Goolsby J.A."/>
            <person name="Tidwell J."/>
            <person name="Bellgard S.E."/>
            <person name="Bellgard M.I."/>
        </authorList>
    </citation>
    <scope>NUCLEOTIDE SEQUENCE</scope>
    <source>
        <tissue evidence="1">Shoot tissue taken approximately 20 cm above the soil surface</tissue>
    </source>
</reference>
<proteinExistence type="predicted"/>
<organism evidence="1">
    <name type="scientific">Arundo donax</name>
    <name type="common">Giant reed</name>
    <name type="synonym">Donax arundinaceus</name>
    <dbReference type="NCBI Taxonomy" id="35708"/>
    <lineage>
        <taxon>Eukaryota</taxon>
        <taxon>Viridiplantae</taxon>
        <taxon>Streptophyta</taxon>
        <taxon>Embryophyta</taxon>
        <taxon>Tracheophyta</taxon>
        <taxon>Spermatophyta</taxon>
        <taxon>Magnoliopsida</taxon>
        <taxon>Liliopsida</taxon>
        <taxon>Poales</taxon>
        <taxon>Poaceae</taxon>
        <taxon>PACMAD clade</taxon>
        <taxon>Arundinoideae</taxon>
        <taxon>Arundineae</taxon>
        <taxon>Arundo</taxon>
    </lineage>
</organism>
<evidence type="ECO:0000313" key="1">
    <source>
        <dbReference type="EMBL" id="JAD25453.1"/>
    </source>
</evidence>
<dbReference type="AlphaFoldDB" id="A0A0A8YIU2"/>
<protein>
    <submittedName>
        <fullName evidence="1">Uncharacterized protein</fullName>
    </submittedName>
</protein>
<sequence length="53" mass="5848">MDLLMGTSLPPPDEARVFPSWLIRSLLKLSFGCGHDRTGKARLLHGLHAPLQP</sequence>
<dbReference type="EMBL" id="GBRH01272442">
    <property type="protein sequence ID" value="JAD25453.1"/>
    <property type="molecule type" value="Transcribed_RNA"/>
</dbReference>